<feature type="compositionally biased region" description="Low complexity" evidence="1">
    <location>
        <begin position="1"/>
        <end position="27"/>
    </location>
</feature>
<sequence>MQRAPQANKPQPAAQRQQDAGRGAGPQHNYRRGDRLPPDQRTRHAVVDNWRAYHLSAPPRGHQWVQVGSDFVLIAVASGIITQLVLSNR</sequence>
<feature type="region of interest" description="Disordered" evidence="1">
    <location>
        <begin position="1"/>
        <end position="42"/>
    </location>
</feature>
<feature type="compositionally biased region" description="Basic and acidic residues" evidence="1">
    <location>
        <begin position="31"/>
        <end position="42"/>
    </location>
</feature>
<reference evidence="2 3" key="1">
    <citation type="submission" date="2018-10" db="EMBL/GenBank/DDBJ databases">
        <title>Draft genome of Cortibacter populi DSM10536.</title>
        <authorList>
            <person name="Bernier A.-M."/>
            <person name="Bernard K."/>
        </authorList>
    </citation>
    <scope>NUCLEOTIDE SEQUENCE [LARGE SCALE GENOMIC DNA]</scope>
    <source>
        <strain evidence="2 3">DSM 105136</strain>
    </source>
</reference>
<name>A0A3M6QKS2_9BURK</name>
<evidence type="ECO:0000313" key="2">
    <source>
        <dbReference type="EMBL" id="RMX03627.1"/>
    </source>
</evidence>
<evidence type="ECO:0000313" key="3">
    <source>
        <dbReference type="Proteomes" id="UP000278006"/>
    </source>
</evidence>
<dbReference type="Pfam" id="PF11776">
    <property type="entry name" value="RcnB"/>
    <property type="match status" value="1"/>
</dbReference>
<dbReference type="OrthoDB" id="6687316at2"/>
<protein>
    <recommendedName>
        <fullName evidence="4">RcnB family protein</fullName>
    </recommendedName>
</protein>
<dbReference type="InterPro" id="IPR024572">
    <property type="entry name" value="RcnB"/>
</dbReference>
<dbReference type="EMBL" id="RDQO01000006">
    <property type="protein sequence ID" value="RMX03627.1"/>
    <property type="molecule type" value="Genomic_DNA"/>
</dbReference>
<dbReference type="Proteomes" id="UP000278006">
    <property type="component" value="Unassembled WGS sequence"/>
</dbReference>
<gene>
    <name evidence="2" type="ORF">D8I35_16625</name>
</gene>
<evidence type="ECO:0000256" key="1">
    <source>
        <dbReference type="SAM" id="MobiDB-lite"/>
    </source>
</evidence>
<dbReference type="Gene3D" id="3.10.450.160">
    <property type="entry name" value="inner membrane protein cigr"/>
    <property type="match status" value="1"/>
</dbReference>
<keyword evidence="3" id="KW-1185">Reference proteome</keyword>
<accession>A0A3M6QKS2</accession>
<dbReference type="AlphaFoldDB" id="A0A3M6QKS2"/>
<comment type="caution">
    <text evidence="2">The sequence shown here is derived from an EMBL/GenBank/DDBJ whole genome shotgun (WGS) entry which is preliminary data.</text>
</comment>
<evidence type="ECO:0008006" key="4">
    <source>
        <dbReference type="Google" id="ProtNLM"/>
    </source>
</evidence>
<organism evidence="2 3">
    <name type="scientific">Corticibacter populi</name>
    <dbReference type="NCBI Taxonomy" id="1550736"/>
    <lineage>
        <taxon>Bacteria</taxon>
        <taxon>Pseudomonadati</taxon>
        <taxon>Pseudomonadota</taxon>
        <taxon>Betaproteobacteria</taxon>
        <taxon>Burkholderiales</taxon>
        <taxon>Comamonadaceae</taxon>
        <taxon>Corticibacter</taxon>
    </lineage>
</organism>
<proteinExistence type="predicted"/>